<evidence type="ECO:0000313" key="9">
    <source>
        <dbReference type="Proteomes" id="UP000054260"/>
    </source>
</evidence>
<dbReference type="GO" id="GO:0005829">
    <property type="term" value="C:cytosol"/>
    <property type="evidence" value="ECO:0007669"/>
    <property type="project" value="TreeGrafter"/>
</dbReference>
<dbReference type="GO" id="GO:0016618">
    <property type="term" value="F:hydroxypyruvate reductase [NAD(P)H] activity"/>
    <property type="evidence" value="ECO:0007669"/>
    <property type="project" value="TreeGrafter"/>
</dbReference>
<reference evidence="7 10" key="3">
    <citation type="journal article" date="2018" name="Nat. Biotechnol.">
        <title>A standardized bacterial taxonomy based on genome phylogeny substantially revises the tree of life.</title>
        <authorList>
            <person name="Parks D.H."/>
            <person name="Chuvochina M."/>
            <person name="Waite D.W."/>
            <person name="Rinke C."/>
            <person name="Skarshewski A."/>
            <person name="Chaumeil P.A."/>
            <person name="Hugenholtz P."/>
        </authorList>
    </citation>
    <scope>NUCLEOTIDE SEQUENCE [LARGE SCALE GENOMIC DNA]</scope>
    <source>
        <strain evidence="7">UBA9905</strain>
    </source>
</reference>
<evidence type="ECO:0000313" key="7">
    <source>
        <dbReference type="EMBL" id="HCO69365.1"/>
    </source>
</evidence>
<dbReference type="InterPro" id="IPR029753">
    <property type="entry name" value="D-isomer_DH_CS"/>
</dbReference>
<dbReference type="PROSITE" id="PS00671">
    <property type="entry name" value="D_2_HYDROXYACID_DH_3"/>
    <property type="match status" value="1"/>
</dbReference>
<dbReference type="EMBL" id="LGGH01000247">
    <property type="protein sequence ID" value="KUK66149.1"/>
    <property type="molecule type" value="Genomic_DNA"/>
</dbReference>
<dbReference type="Proteomes" id="UP000054260">
    <property type="component" value="Unassembled WGS sequence"/>
</dbReference>
<dbReference type="PANTHER" id="PTHR10996:SF178">
    <property type="entry name" value="2-HYDROXYACID DEHYDROGENASE YGL185C-RELATED"/>
    <property type="match status" value="1"/>
</dbReference>
<dbReference type="PROSITE" id="PS00065">
    <property type="entry name" value="D_2_HYDROXYACID_DH_1"/>
    <property type="match status" value="1"/>
</dbReference>
<keyword evidence="2 4" id="KW-0560">Oxidoreductase</keyword>
<dbReference type="EMBL" id="DQBS01000052">
    <property type="protein sequence ID" value="HCO69365.1"/>
    <property type="molecule type" value="Genomic_DNA"/>
</dbReference>
<dbReference type="InterPro" id="IPR029752">
    <property type="entry name" value="D-isomer_DH_CS1"/>
</dbReference>
<dbReference type="CDD" id="cd05301">
    <property type="entry name" value="GDH"/>
    <property type="match status" value="1"/>
</dbReference>
<dbReference type="PATRIC" id="fig|1236046.6.peg.262"/>
<protein>
    <submittedName>
        <fullName evidence="7">D-glycerate dehydrogenase</fullName>
    </submittedName>
    <submittedName>
        <fullName evidence="8">Lactate dehydrogenase-like oxidoreductase</fullName>
    </submittedName>
</protein>
<proteinExistence type="inferred from homology"/>
<name>A0A101GX52_9BACT</name>
<organism evidence="8 9">
    <name type="scientific">Mesotoga infera</name>
    <dbReference type="NCBI Taxonomy" id="1236046"/>
    <lineage>
        <taxon>Bacteria</taxon>
        <taxon>Thermotogati</taxon>
        <taxon>Thermotogota</taxon>
        <taxon>Thermotogae</taxon>
        <taxon>Kosmotogales</taxon>
        <taxon>Kosmotogaceae</taxon>
        <taxon>Mesotoga</taxon>
    </lineage>
</organism>
<sequence>MDKIFFTYKIPDEGMLLLKKFDVEVNTEDRFLPKEEIIQKAKDAAALVTLLSDKIDAEVLESLPKLKIIANYAVGYNNIDIDEARKRGIRVTNTPEVLTDATADLTMSLILAASRRIVEADRFVREHRFVGWKPDLFTGPSLSGKTLGIIGLGRIGKAVAKRAKAFGMNVVYCSRKPLLPNEEEKLNVSHLSLEELLRSSDFISLHVPLTQETYHLLNEKRLSMLKAGAVLINTARGPIVDETALIKALRSGRLAAAGLDVYEEEPDVPQELIDLDNVVLLPHIGSATKEARIEMAMMVGRNVAAVLEGKEPPNPVV</sequence>
<comment type="caution">
    <text evidence="8">The sequence shown here is derived from an EMBL/GenBank/DDBJ whole genome shotgun (WGS) entry which is preliminary data.</text>
</comment>
<feature type="domain" description="D-isomer specific 2-hydroxyacid dehydrogenase NAD-binding" evidence="6">
    <location>
        <begin position="107"/>
        <end position="285"/>
    </location>
</feature>
<dbReference type="Pfam" id="PF02826">
    <property type="entry name" value="2-Hacid_dh_C"/>
    <property type="match status" value="1"/>
</dbReference>
<evidence type="ECO:0000256" key="3">
    <source>
        <dbReference type="ARBA" id="ARBA00023027"/>
    </source>
</evidence>
<evidence type="ECO:0000313" key="10">
    <source>
        <dbReference type="Proteomes" id="UP000264215"/>
    </source>
</evidence>
<dbReference type="AlphaFoldDB" id="A0A101GX52"/>
<accession>A0A101GX52</accession>
<evidence type="ECO:0000256" key="4">
    <source>
        <dbReference type="RuleBase" id="RU003719"/>
    </source>
</evidence>
<dbReference type="InterPro" id="IPR036291">
    <property type="entry name" value="NAD(P)-bd_dom_sf"/>
</dbReference>
<reference evidence="9" key="2">
    <citation type="journal article" date="2015" name="MBio">
        <title>Genome-Resolved Metagenomic Analysis Reveals Roles for Candidate Phyla and Other Microbial Community Members in Biogeochemical Transformations in Oil Reservoirs.</title>
        <authorList>
            <person name="Hu P."/>
            <person name="Tom L."/>
            <person name="Singh A."/>
            <person name="Thomas B.C."/>
            <person name="Baker B.J."/>
            <person name="Piceno Y.M."/>
            <person name="Andersen G.L."/>
            <person name="Banfield J.F."/>
        </authorList>
    </citation>
    <scope>NUCLEOTIDE SEQUENCE [LARGE SCALE GENOMIC DNA]</scope>
</reference>
<reference evidence="8" key="1">
    <citation type="journal article" date="2015" name="MBio">
        <title>Genome-resolved metagenomic analysis reveals roles for candidate phyla and other microbial community members in biogeochemical transformations in oil reservoirs.</title>
        <authorList>
            <person name="Hu P."/>
            <person name="Tom L."/>
            <person name="Singh A."/>
            <person name="Thomas B.C."/>
            <person name="Baker B.J."/>
            <person name="Piceno Y.M."/>
            <person name="Andersen G.L."/>
            <person name="Banfield J.F."/>
        </authorList>
    </citation>
    <scope>NUCLEOTIDE SEQUENCE [LARGE SCALE GENOMIC DNA]</scope>
    <source>
        <strain evidence="8">46_47</strain>
    </source>
</reference>
<dbReference type="InterPro" id="IPR006140">
    <property type="entry name" value="D-isomer_DH_NAD-bd"/>
</dbReference>
<dbReference type="PROSITE" id="PS00670">
    <property type="entry name" value="D_2_HYDROXYACID_DH_2"/>
    <property type="match status" value="1"/>
</dbReference>
<comment type="similarity">
    <text evidence="1 4">Belongs to the D-isomer specific 2-hydroxyacid dehydrogenase family.</text>
</comment>
<dbReference type="GO" id="GO:0030267">
    <property type="term" value="F:glyoxylate reductase (NADPH) activity"/>
    <property type="evidence" value="ECO:0007669"/>
    <property type="project" value="TreeGrafter"/>
</dbReference>
<evidence type="ECO:0000259" key="5">
    <source>
        <dbReference type="Pfam" id="PF00389"/>
    </source>
</evidence>
<dbReference type="GO" id="GO:0051287">
    <property type="term" value="F:NAD binding"/>
    <property type="evidence" value="ECO:0007669"/>
    <property type="project" value="InterPro"/>
</dbReference>
<dbReference type="FunFam" id="3.40.50.720:FF:000203">
    <property type="entry name" value="D-3-phosphoglycerate dehydrogenase (SerA)"/>
    <property type="match status" value="1"/>
</dbReference>
<dbReference type="PANTHER" id="PTHR10996">
    <property type="entry name" value="2-HYDROXYACID DEHYDROGENASE-RELATED"/>
    <property type="match status" value="1"/>
</dbReference>
<dbReference type="InterPro" id="IPR006139">
    <property type="entry name" value="D-isomer_2_OHA_DH_cat_dom"/>
</dbReference>
<gene>
    <name evidence="7" type="ORF">DIT26_02065</name>
    <name evidence="8" type="ORF">XD86_1308</name>
</gene>
<dbReference type="Gene3D" id="3.40.50.720">
    <property type="entry name" value="NAD(P)-binding Rossmann-like Domain"/>
    <property type="match status" value="2"/>
</dbReference>
<evidence type="ECO:0000256" key="2">
    <source>
        <dbReference type="ARBA" id="ARBA00023002"/>
    </source>
</evidence>
<keyword evidence="3" id="KW-0520">NAD</keyword>
<dbReference type="SUPFAM" id="SSF51735">
    <property type="entry name" value="NAD(P)-binding Rossmann-fold domains"/>
    <property type="match status" value="1"/>
</dbReference>
<evidence type="ECO:0000259" key="6">
    <source>
        <dbReference type="Pfam" id="PF02826"/>
    </source>
</evidence>
<dbReference type="InterPro" id="IPR050223">
    <property type="entry name" value="D-isomer_2-hydroxyacid_DH"/>
</dbReference>
<dbReference type="Proteomes" id="UP000264215">
    <property type="component" value="Unassembled WGS sequence"/>
</dbReference>
<dbReference type="SUPFAM" id="SSF52283">
    <property type="entry name" value="Formate/glycerate dehydrogenase catalytic domain-like"/>
    <property type="match status" value="1"/>
</dbReference>
<evidence type="ECO:0000256" key="1">
    <source>
        <dbReference type="ARBA" id="ARBA00005854"/>
    </source>
</evidence>
<feature type="domain" description="D-isomer specific 2-hydroxyacid dehydrogenase catalytic" evidence="5">
    <location>
        <begin position="6"/>
        <end position="316"/>
    </location>
</feature>
<dbReference type="Pfam" id="PF00389">
    <property type="entry name" value="2-Hacid_dh"/>
    <property type="match status" value="1"/>
</dbReference>
<evidence type="ECO:0000313" key="8">
    <source>
        <dbReference type="EMBL" id="KUK66149.1"/>
    </source>
</evidence>